<dbReference type="GO" id="GO:0019856">
    <property type="term" value="P:pyrimidine nucleobase biosynthetic process"/>
    <property type="evidence" value="ECO:0007669"/>
    <property type="project" value="InterPro"/>
</dbReference>
<evidence type="ECO:0000256" key="7">
    <source>
        <dbReference type="HAMAP-Rule" id="MF_01208"/>
    </source>
</evidence>
<feature type="binding site" description="in other chain" evidence="7">
    <location>
        <position position="92"/>
    </location>
    <ligand>
        <name>5-phospho-alpha-D-ribose 1-diphosphate</name>
        <dbReference type="ChEBI" id="CHEBI:58017"/>
        <note>ligand shared between dimeric partners</note>
    </ligand>
</feature>
<organism evidence="9 10">
    <name type="scientific">Chlorobium limicola</name>
    <dbReference type="NCBI Taxonomy" id="1092"/>
    <lineage>
        <taxon>Bacteria</taxon>
        <taxon>Pseudomonadati</taxon>
        <taxon>Chlorobiota</taxon>
        <taxon>Chlorobiia</taxon>
        <taxon>Chlorobiales</taxon>
        <taxon>Chlorobiaceae</taxon>
        <taxon>Chlorobium/Pelodictyon group</taxon>
        <taxon>Chlorobium</taxon>
    </lineage>
</organism>
<dbReference type="Gene3D" id="3.40.50.2020">
    <property type="match status" value="1"/>
</dbReference>
<feature type="binding site" evidence="7">
    <location>
        <position position="118"/>
    </location>
    <ligand>
        <name>orotate</name>
        <dbReference type="ChEBI" id="CHEBI:30839"/>
    </ligand>
</feature>
<name>A0A101JU25_CHLLI</name>
<dbReference type="GO" id="GO:0000287">
    <property type="term" value="F:magnesium ion binding"/>
    <property type="evidence" value="ECO:0007669"/>
    <property type="project" value="UniProtKB-UniRule"/>
</dbReference>
<dbReference type="EC" id="2.4.2.10" evidence="2 7"/>
<dbReference type="UniPathway" id="UPA00070">
    <property type="reaction ID" value="UER00119"/>
</dbReference>
<dbReference type="PANTHER" id="PTHR19278:SF9">
    <property type="entry name" value="URIDINE 5'-MONOPHOSPHATE SYNTHASE"/>
    <property type="match status" value="1"/>
</dbReference>
<dbReference type="OrthoDB" id="9783570at2"/>
<reference evidence="9 10" key="1">
    <citation type="submission" date="2015-10" db="EMBL/GenBank/DDBJ databases">
        <title>Draft Genome Sequence of Chlorobium limicola strain Frasassi Growing under Artificial Lighting in the Frasassi Cave System.</title>
        <authorList>
            <person name="Mansor M."/>
            <person name="Macalady J."/>
        </authorList>
    </citation>
    <scope>NUCLEOTIDE SEQUENCE [LARGE SCALE GENOMIC DNA]</scope>
    <source>
        <strain evidence="9 10">Frasassi</strain>
    </source>
</reference>
<feature type="binding site" evidence="7">
    <location>
        <position position="146"/>
    </location>
    <ligand>
        <name>orotate</name>
        <dbReference type="ChEBI" id="CHEBI:30839"/>
    </ligand>
</feature>
<keyword evidence="10" id="KW-1185">Reference proteome</keyword>
<comment type="caution">
    <text evidence="9">The sequence shown here is derived from an EMBL/GenBank/DDBJ whole genome shotgun (WGS) entry which is preliminary data.</text>
</comment>
<proteinExistence type="inferred from homology"/>
<gene>
    <name evidence="7" type="primary">pyrE</name>
    <name evidence="9" type="ORF">ASB62_00400</name>
</gene>
<comment type="function">
    <text evidence="7">Catalyzes the transfer of a ribosyl phosphate group from 5-phosphoribose 1-diphosphate to orotate, leading to the formation of orotidine monophosphate (OMP).</text>
</comment>
<keyword evidence="4 7" id="KW-0808">Transferase</keyword>
<evidence type="ECO:0000259" key="8">
    <source>
        <dbReference type="Pfam" id="PF00156"/>
    </source>
</evidence>
<keyword evidence="6 7" id="KW-0665">Pyrimidine biosynthesis</keyword>
<dbReference type="InterPro" id="IPR023031">
    <property type="entry name" value="OPRT"/>
</dbReference>
<dbReference type="AlphaFoldDB" id="A0A101JU25"/>
<comment type="subunit">
    <text evidence="7">Homodimer.</text>
</comment>
<dbReference type="Pfam" id="PF00156">
    <property type="entry name" value="Pribosyltran"/>
    <property type="match status" value="1"/>
</dbReference>
<evidence type="ECO:0000256" key="6">
    <source>
        <dbReference type="ARBA" id="ARBA00022975"/>
    </source>
</evidence>
<dbReference type="CDD" id="cd06223">
    <property type="entry name" value="PRTases_typeI"/>
    <property type="match status" value="1"/>
</dbReference>
<feature type="binding site" description="in other chain" evidence="7">
    <location>
        <begin position="114"/>
        <end position="122"/>
    </location>
    <ligand>
        <name>5-phospho-alpha-D-ribose 1-diphosphate</name>
        <dbReference type="ChEBI" id="CHEBI:58017"/>
        <note>ligand shared between dimeric partners</note>
    </ligand>
</feature>
<dbReference type="NCBIfam" id="TIGR01367">
    <property type="entry name" value="pyrE_Therm"/>
    <property type="match status" value="1"/>
</dbReference>
<protein>
    <recommendedName>
        <fullName evidence="2 7">Orotate phosphoribosyltransferase</fullName>
        <shortName evidence="7">OPRT</shortName>
        <shortName evidence="7">OPRTase</shortName>
        <ecNumber evidence="2 7">2.4.2.10</ecNumber>
    </recommendedName>
</protein>
<evidence type="ECO:0000256" key="4">
    <source>
        <dbReference type="ARBA" id="ARBA00022679"/>
    </source>
</evidence>
<dbReference type="InterPro" id="IPR000836">
    <property type="entry name" value="PRTase_dom"/>
</dbReference>
<keyword evidence="3 7" id="KW-0328">Glycosyltransferase</keyword>
<comment type="catalytic activity">
    <reaction evidence="7">
        <text>orotidine 5'-phosphate + diphosphate = orotate + 5-phospho-alpha-D-ribose 1-diphosphate</text>
        <dbReference type="Rhea" id="RHEA:10380"/>
        <dbReference type="ChEBI" id="CHEBI:30839"/>
        <dbReference type="ChEBI" id="CHEBI:33019"/>
        <dbReference type="ChEBI" id="CHEBI:57538"/>
        <dbReference type="ChEBI" id="CHEBI:58017"/>
        <dbReference type="EC" id="2.4.2.10"/>
    </reaction>
</comment>
<dbReference type="InterPro" id="IPR029057">
    <property type="entry name" value="PRTase-like"/>
</dbReference>
<dbReference type="InterPro" id="IPR006273">
    <property type="entry name" value="Orotate_PRibTrfase_bac"/>
</dbReference>
<keyword evidence="5 7" id="KW-0460">Magnesium</keyword>
<dbReference type="RefSeq" id="WP_059138119.1">
    <property type="nucleotide sequence ID" value="NZ_LMBR01000002.1"/>
</dbReference>
<sequence length="193" mass="20578">MSNPSMLDMFKSTGALLEGHFRLTSGRHSNAYFQCAKVLQYPEHLSAVCSRIADHFRESGVGTVISPAIGGIVVGTEVGRQLGVKTIFAERKEGIMTIRRGFSLEKGERVIVVEDVITTGGSVAEVIELLDAAGAILVGVGSVVDRSNGKVRLSDNQFSVLAMEVVSYTPEECPLCKAGIPVEAPGSRANQQK</sequence>
<evidence type="ECO:0000256" key="1">
    <source>
        <dbReference type="ARBA" id="ARBA00004889"/>
    </source>
</evidence>
<evidence type="ECO:0000256" key="3">
    <source>
        <dbReference type="ARBA" id="ARBA00022676"/>
    </source>
</evidence>
<comment type="caution">
    <text evidence="7">Lacks conserved residue(s) required for the propagation of feature annotation.</text>
</comment>
<comment type="similarity">
    <text evidence="7">Belongs to the purine/pyrimidine phosphoribosyltransferase family. PyrE subfamily.</text>
</comment>
<dbReference type="HAMAP" id="MF_01208">
    <property type="entry name" value="PyrE"/>
    <property type="match status" value="1"/>
</dbReference>
<dbReference type="Proteomes" id="UP000053937">
    <property type="component" value="Unassembled WGS sequence"/>
</dbReference>
<evidence type="ECO:0000256" key="5">
    <source>
        <dbReference type="ARBA" id="ARBA00022842"/>
    </source>
</evidence>
<accession>A0A101JU25</accession>
<comment type="pathway">
    <text evidence="1 7">Pyrimidine metabolism; UMP biosynthesis via de novo pathway; UMP from orotate: step 1/2.</text>
</comment>
<evidence type="ECO:0000313" key="9">
    <source>
        <dbReference type="EMBL" id="KUL33118.1"/>
    </source>
</evidence>
<evidence type="ECO:0000313" key="10">
    <source>
        <dbReference type="Proteomes" id="UP000053937"/>
    </source>
</evidence>
<dbReference type="EMBL" id="LMBR01000002">
    <property type="protein sequence ID" value="KUL33118.1"/>
    <property type="molecule type" value="Genomic_DNA"/>
</dbReference>
<comment type="cofactor">
    <cofactor evidence="7">
        <name>Mg(2+)</name>
        <dbReference type="ChEBI" id="CHEBI:18420"/>
    </cofactor>
</comment>
<dbReference type="GO" id="GO:0044205">
    <property type="term" value="P:'de novo' UMP biosynthetic process"/>
    <property type="evidence" value="ECO:0007669"/>
    <property type="project" value="UniProtKB-UniRule"/>
</dbReference>
<feature type="binding site" evidence="7">
    <location>
        <position position="91"/>
    </location>
    <ligand>
        <name>5-phospho-alpha-D-ribose 1-diphosphate</name>
        <dbReference type="ChEBI" id="CHEBI:58017"/>
        <note>ligand shared between dimeric partners</note>
    </ligand>
</feature>
<evidence type="ECO:0000256" key="2">
    <source>
        <dbReference type="ARBA" id="ARBA00011971"/>
    </source>
</evidence>
<dbReference type="SUPFAM" id="SSF53271">
    <property type="entry name" value="PRTase-like"/>
    <property type="match status" value="1"/>
</dbReference>
<dbReference type="PANTHER" id="PTHR19278">
    <property type="entry name" value="OROTATE PHOSPHORIBOSYLTRANSFERASE"/>
    <property type="match status" value="1"/>
</dbReference>
<feature type="domain" description="Phosphoribosyltransferase" evidence="8">
    <location>
        <begin position="63"/>
        <end position="161"/>
    </location>
</feature>
<dbReference type="GO" id="GO:0004588">
    <property type="term" value="F:orotate phosphoribosyltransferase activity"/>
    <property type="evidence" value="ECO:0007669"/>
    <property type="project" value="UniProtKB-UniRule"/>
</dbReference>